<proteinExistence type="predicted"/>
<evidence type="ECO:0000313" key="2">
    <source>
        <dbReference type="Proteomes" id="UP000256964"/>
    </source>
</evidence>
<protein>
    <submittedName>
        <fullName evidence="1">Uncharacterized protein</fullName>
    </submittedName>
</protein>
<dbReference type="EMBL" id="KZ857468">
    <property type="protein sequence ID" value="RDX43233.1"/>
    <property type="molecule type" value="Genomic_DNA"/>
</dbReference>
<accession>A0A371CSG1</accession>
<sequence>MTPRKDASSESLQLGRGLTEDAGTYMNLGQFCIDDPRTVSSHLRRPQRFPRRDLLHQGHCPPFAPHREPPSALPFPAFSNIRRLCPRLVRRADRSRCWAGRIRGRSLRAEVGGGERRHSRRQRRVRGVDIGIQHALERGRNGEM</sequence>
<reference evidence="1 2" key="1">
    <citation type="journal article" date="2018" name="Biotechnol. Biofuels">
        <title>Integrative visual omics of the white-rot fungus Polyporus brumalis exposes the biotechnological potential of its oxidative enzymes for delignifying raw plant biomass.</title>
        <authorList>
            <person name="Miyauchi S."/>
            <person name="Rancon A."/>
            <person name="Drula E."/>
            <person name="Hage H."/>
            <person name="Chaduli D."/>
            <person name="Favel A."/>
            <person name="Grisel S."/>
            <person name="Henrissat B."/>
            <person name="Herpoel-Gimbert I."/>
            <person name="Ruiz-Duenas F.J."/>
            <person name="Chevret D."/>
            <person name="Hainaut M."/>
            <person name="Lin J."/>
            <person name="Wang M."/>
            <person name="Pangilinan J."/>
            <person name="Lipzen A."/>
            <person name="Lesage-Meessen L."/>
            <person name="Navarro D."/>
            <person name="Riley R."/>
            <person name="Grigoriev I.V."/>
            <person name="Zhou S."/>
            <person name="Raouche S."/>
            <person name="Rosso M.N."/>
        </authorList>
    </citation>
    <scope>NUCLEOTIDE SEQUENCE [LARGE SCALE GENOMIC DNA]</scope>
    <source>
        <strain evidence="1 2">BRFM 1820</strain>
    </source>
</reference>
<dbReference type="AlphaFoldDB" id="A0A371CSG1"/>
<keyword evidence="2" id="KW-1185">Reference proteome</keyword>
<dbReference type="Proteomes" id="UP000256964">
    <property type="component" value="Unassembled WGS sequence"/>
</dbReference>
<evidence type="ECO:0000313" key="1">
    <source>
        <dbReference type="EMBL" id="RDX43233.1"/>
    </source>
</evidence>
<organism evidence="1 2">
    <name type="scientific">Lentinus brumalis</name>
    <dbReference type="NCBI Taxonomy" id="2498619"/>
    <lineage>
        <taxon>Eukaryota</taxon>
        <taxon>Fungi</taxon>
        <taxon>Dikarya</taxon>
        <taxon>Basidiomycota</taxon>
        <taxon>Agaricomycotina</taxon>
        <taxon>Agaricomycetes</taxon>
        <taxon>Polyporales</taxon>
        <taxon>Polyporaceae</taxon>
        <taxon>Lentinus</taxon>
    </lineage>
</organism>
<gene>
    <name evidence="1" type="ORF">OH76DRAFT_1233791</name>
</gene>
<name>A0A371CSG1_9APHY</name>